<sequence>MTQLTFFERKLSNRAGQPTISESTKFRLVKKDNEINNMQAQFPIAPHPLHLGFHFLCKLQNASFVSFSTLHLSRTYLSINQKRGKKQARSLFDLGFKANKAQY</sequence>
<name>A0A0V1LRZ4_9BILA</name>
<organism evidence="1 2">
    <name type="scientific">Trichinella nativa</name>
    <dbReference type="NCBI Taxonomy" id="6335"/>
    <lineage>
        <taxon>Eukaryota</taxon>
        <taxon>Metazoa</taxon>
        <taxon>Ecdysozoa</taxon>
        <taxon>Nematoda</taxon>
        <taxon>Enoplea</taxon>
        <taxon>Dorylaimia</taxon>
        <taxon>Trichinellida</taxon>
        <taxon>Trichinellidae</taxon>
        <taxon>Trichinella</taxon>
    </lineage>
</organism>
<evidence type="ECO:0000313" key="1">
    <source>
        <dbReference type="EMBL" id="KRZ62151.1"/>
    </source>
</evidence>
<proteinExistence type="predicted"/>
<keyword evidence="2" id="KW-1185">Reference proteome</keyword>
<gene>
    <name evidence="1" type="ORF">T02_5393</name>
</gene>
<reference evidence="1 2" key="1">
    <citation type="submission" date="2015-05" db="EMBL/GenBank/DDBJ databases">
        <title>Evolution of Trichinella species and genotypes.</title>
        <authorList>
            <person name="Korhonen P.K."/>
            <person name="Edoardo P."/>
            <person name="Giuseppe L.R."/>
            <person name="Gasser R.B."/>
        </authorList>
    </citation>
    <scope>NUCLEOTIDE SEQUENCE [LARGE SCALE GENOMIC DNA]</scope>
    <source>
        <strain evidence="1">ISS10</strain>
    </source>
</reference>
<accession>A0A0V1LRZ4</accession>
<comment type="caution">
    <text evidence="1">The sequence shown here is derived from an EMBL/GenBank/DDBJ whole genome shotgun (WGS) entry which is preliminary data.</text>
</comment>
<dbReference type="Proteomes" id="UP000054721">
    <property type="component" value="Unassembled WGS sequence"/>
</dbReference>
<protein>
    <submittedName>
        <fullName evidence="1">Uncharacterized protein</fullName>
    </submittedName>
</protein>
<dbReference type="EMBL" id="JYDW01000011">
    <property type="protein sequence ID" value="KRZ62151.1"/>
    <property type="molecule type" value="Genomic_DNA"/>
</dbReference>
<evidence type="ECO:0000313" key="2">
    <source>
        <dbReference type="Proteomes" id="UP000054721"/>
    </source>
</evidence>
<dbReference type="AlphaFoldDB" id="A0A0V1LRZ4"/>